<protein>
    <submittedName>
        <fullName evidence="1">Uncharacterized protein</fullName>
    </submittedName>
</protein>
<keyword evidence="2" id="KW-1185">Reference proteome</keyword>
<accession>M5RQR7</accession>
<dbReference type="Proteomes" id="UP000011991">
    <property type="component" value="Unassembled WGS sequence"/>
</dbReference>
<gene>
    <name evidence="1" type="ORF">RMSM_01439</name>
</gene>
<dbReference type="EMBL" id="ANOG01000213">
    <property type="protein sequence ID" value="EMI21640.1"/>
    <property type="molecule type" value="Genomic_DNA"/>
</dbReference>
<name>M5RQR7_9BACT</name>
<dbReference type="PATRIC" id="fig|1265738.3.peg.1426"/>
<comment type="caution">
    <text evidence="1">The sequence shown here is derived from an EMBL/GenBank/DDBJ whole genome shotgun (WGS) entry which is preliminary data.</text>
</comment>
<evidence type="ECO:0000313" key="2">
    <source>
        <dbReference type="Proteomes" id="UP000011991"/>
    </source>
</evidence>
<dbReference type="RefSeq" id="WP_008693263.1">
    <property type="nucleotide sequence ID" value="NZ_ANOG01000213.1"/>
</dbReference>
<proteinExistence type="predicted"/>
<sequence length="44" mass="4573">MDNDDSPDMDGMAKLATSTELVDTVSYLHTPDGVGRSKVASAAC</sequence>
<evidence type="ECO:0000313" key="1">
    <source>
        <dbReference type="EMBL" id="EMI21640.1"/>
    </source>
</evidence>
<reference evidence="1 2" key="1">
    <citation type="journal article" date="2013" name="Mar. Genomics">
        <title>Expression of sulfatases in Rhodopirellula baltica and the diversity of sulfatases in the genus Rhodopirellula.</title>
        <authorList>
            <person name="Wegner C.E."/>
            <person name="Richter-Heitmann T."/>
            <person name="Klindworth A."/>
            <person name="Klockow C."/>
            <person name="Richter M."/>
            <person name="Achstetter T."/>
            <person name="Glockner F.O."/>
            <person name="Harder J."/>
        </authorList>
    </citation>
    <scope>NUCLEOTIDE SEQUENCE [LARGE SCALE GENOMIC DNA]</scope>
    <source>
        <strain evidence="1 2">SM1</strain>
    </source>
</reference>
<dbReference type="AlphaFoldDB" id="M5RQR7"/>
<organism evidence="1 2">
    <name type="scientific">Rhodopirellula maiorica SM1</name>
    <dbReference type="NCBI Taxonomy" id="1265738"/>
    <lineage>
        <taxon>Bacteria</taxon>
        <taxon>Pseudomonadati</taxon>
        <taxon>Planctomycetota</taxon>
        <taxon>Planctomycetia</taxon>
        <taxon>Pirellulales</taxon>
        <taxon>Pirellulaceae</taxon>
        <taxon>Novipirellula</taxon>
    </lineage>
</organism>